<dbReference type="STRING" id="4537.A0A0E0JEB2"/>
<evidence type="ECO:0000313" key="1">
    <source>
        <dbReference type="EnsemblPlants" id="OPUNC01G03520.1"/>
    </source>
</evidence>
<sequence>MVRQLVHMVCYSCNRGVYGLHPINPSRFFHPKDAAVGRAAATAVEDVRLPRPAMSFRHPDETAFMNLGRNMDKIVSVDEAGGSILYDVAAPPEISQVSCVSLTVGDDLYVKQASPRSEKECGKNHQCFEALVYSENPRSWEEEVNRWSWHPKPPPPYVNSDSYDRSGGDIIAYAVVGDSHILVSAAHYGTYSFDTASSAWSKVGDWALPFYGSAVYVPEHGLWFGFSASDDGVLGAWDLSSTVVKQQQPPVARVLREGFSVPEGFSSHVMHLGAGNLCVAKLFEKKTRHRACEEGCCFIQTSRNFAMLTGVEVQRPGEELDIIKQSRAVTALAKTRYLILIATGNFVRLSAATRPSQIQSSPFLLGGECLILSFHRIRQAGGCHLDLMASTMVRQFVHMVTYSCNRGIYGLHRINPSRFFHPKDAAVGRPATAVEDVRLPRPAMSFLRPYETHIIPTEFMPLGHNNDKIVSVDETGRSILYDVASHAIGTLPGRKAEPKFGCCVSLTVGDNLYVMQEIPRRAQCFEALVYCKSPKSDEEQENRWSWRPQPPPPYLHSVGYHCSGGDITAYAVVGDSHILVSTESYGTYSFDTVSSEWSKAGDWALPFNGRAEYVPEHGLWFGFSACDDGLLGAWDLSTVVTQQQPPVAHVLQDGFSVPEGFSSYVVHLGAGNLCVAKLFEKARRETSDQDCYLFETTRRFAMMTGVEVQRRGEELNIIKHRSSRYSFGLDKMPSSVF</sequence>
<dbReference type="PANTHER" id="PTHR33085:SF135">
    <property type="entry name" value="OS02G0146900 PROTEIN"/>
    <property type="match status" value="1"/>
</dbReference>
<dbReference type="Gramene" id="OPUNC01G03520.1">
    <property type="protein sequence ID" value="OPUNC01G03520.1"/>
    <property type="gene ID" value="OPUNC01G03520"/>
</dbReference>
<dbReference type="HOGENOM" id="CLU_018267_4_0_1"/>
<dbReference type="Pfam" id="PF07893">
    <property type="entry name" value="DUF1668"/>
    <property type="match status" value="2"/>
</dbReference>
<reference evidence="1" key="2">
    <citation type="submission" date="2018-05" db="EMBL/GenBank/DDBJ databases">
        <title>OpunRS2 (Oryza punctata Reference Sequence Version 2).</title>
        <authorList>
            <person name="Zhang J."/>
            <person name="Kudrna D."/>
            <person name="Lee S."/>
            <person name="Talag J."/>
            <person name="Welchert J."/>
            <person name="Wing R.A."/>
        </authorList>
    </citation>
    <scope>NUCLEOTIDE SEQUENCE [LARGE SCALE GENOMIC DNA]</scope>
</reference>
<dbReference type="AlphaFoldDB" id="A0A0E0JEB2"/>
<name>A0A0E0JEB2_ORYPU</name>
<organism evidence="1">
    <name type="scientific">Oryza punctata</name>
    <name type="common">Red rice</name>
    <dbReference type="NCBI Taxonomy" id="4537"/>
    <lineage>
        <taxon>Eukaryota</taxon>
        <taxon>Viridiplantae</taxon>
        <taxon>Streptophyta</taxon>
        <taxon>Embryophyta</taxon>
        <taxon>Tracheophyta</taxon>
        <taxon>Spermatophyta</taxon>
        <taxon>Magnoliopsida</taxon>
        <taxon>Liliopsida</taxon>
        <taxon>Poales</taxon>
        <taxon>Poaceae</taxon>
        <taxon>BOP clade</taxon>
        <taxon>Oryzoideae</taxon>
        <taxon>Oryzeae</taxon>
        <taxon>Oryzinae</taxon>
        <taxon>Oryza</taxon>
    </lineage>
</organism>
<keyword evidence="2" id="KW-1185">Reference proteome</keyword>
<protein>
    <submittedName>
        <fullName evidence="1">Uncharacterized protein</fullName>
    </submittedName>
</protein>
<evidence type="ECO:0000313" key="2">
    <source>
        <dbReference type="Proteomes" id="UP000026962"/>
    </source>
</evidence>
<dbReference type="PANTHER" id="PTHR33085">
    <property type="entry name" value="OS12G0113100 PROTEIN-RELATED"/>
    <property type="match status" value="1"/>
</dbReference>
<proteinExistence type="predicted"/>
<reference evidence="1" key="1">
    <citation type="submission" date="2015-04" db="UniProtKB">
        <authorList>
            <consortium name="EnsemblPlants"/>
        </authorList>
    </citation>
    <scope>IDENTIFICATION</scope>
</reference>
<dbReference type="eggNOG" id="ENOG502R7ND">
    <property type="taxonomic scope" value="Eukaryota"/>
</dbReference>
<dbReference type="InterPro" id="IPR011043">
    <property type="entry name" value="Gal_Oxase/kelch_b-propeller"/>
</dbReference>
<dbReference type="SUPFAM" id="SSF50965">
    <property type="entry name" value="Galactose oxidase, central domain"/>
    <property type="match status" value="1"/>
</dbReference>
<dbReference type="Proteomes" id="UP000026962">
    <property type="component" value="Chromosome 1"/>
</dbReference>
<dbReference type="InterPro" id="IPR012871">
    <property type="entry name" value="DUF1668_ORYSA"/>
</dbReference>
<dbReference type="EnsemblPlants" id="OPUNC01G03520.1">
    <property type="protein sequence ID" value="OPUNC01G03520.1"/>
    <property type="gene ID" value="OPUNC01G03520"/>
</dbReference>
<accession>A0A0E0JEB2</accession>